<gene>
    <name evidence="1" type="ORF">TRIP_D420106</name>
</gene>
<evidence type="ECO:0000313" key="1">
    <source>
        <dbReference type="EMBL" id="VBB47220.1"/>
    </source>
</evidence>
<proteinExistence type="predicted"/>
<dbReference type="InterPro" id="IPR011990">
    <property type="entry name" value="TPR-like_helical_dom_sf"/>
</dbReference>
<organism evidence="1">
    <name type="scientific">uncultured Paludibacter sp</name>
    <dbReference type="NCBI Taxonomy" id="497635"/>
    <lineage>
        <taxon>Bacteria</taxon>
        <taxon>Pseudomonadati</taxon>
        <taxon>Bacteroidota</taxon>
        <taxon>Bacteroidia</taxon>
        <taxon>Bacteroidales</taxon>
        <taxon>Paludibacteraceae</taxon>
        <taxon>Paludibacter</taxon>
        <taxon>environmental samples</taxon>
    </lineage>
</organism>
<dbReference type="Gene3D" id="1.25.40.390">
    <property type="match status" value="1"/>
</dbReference>
<name>A0A653AGP6_9BACT</name>
<dbReference type="GO" id="GO:0009279">
    <property type="term" value="C:cell outer membrane"/>
    <property type="evidence" value="ECO:0007669"/>
    <property type="project" value="UniProtKB-SubCell"/>
</dbReference>
<protein>
    <submittedName>
        <fullName evidence="1">Uncharacterized protein</fullName>
    </submittedName>
</protein>
<dbReference type="AlphaFoldDB" id="A0A653AGP6"/>
<accession>A0A653AGP6</accession>
<dbReference type="EMBL" id="UPXZ01000037">
    <property type="protein sequence ID" value="VBB47220.1"/>
    <property type="molecule type" value="Genomic_DNA"/>
</dbReference>
<dbReference type="SUPFAM" id="SSF48452">
    <property type="entry name" value="TPR-like"/>
    <property type="match status" value="1"/>
</dbReference>
<sequence>MITQVKDYIMVTIINNKIAKKFKLIILICIGFTLSACEDLNVVNTNEPDTASVLASPEDVRTLLEGSYLSYWQTQRQVNIHISSLVAADQFTCSWGNFYMRYISNEPRNPWDNTVSAPNDQVSENFWNGSYAALSQVNDAVKLIKSGIQIGTNGKDNNSLLSFGYFMQGLIMGNIGMAFDKGYVVTENTDLSTLAFQPYQTVVDSAVVALEKAISIASNADDFELSSGTINGVVVNKQLILALSHSYIARFLALTPRNAAQNSAVDWQKVLDNAKEGITSDFGPTGNGSPYANATWYDENFIYLVQPGWARIDNRIINLMDPAYPKKYWSDGIAQVVHSGLNPGEAQSSDARLLSDYEFLASVDFRPDRGYYHFSNYRYKRFDDDMYLGYGKLYEFRLYENELYKAEAYTMLQQNSKALDILNNAGLPRKSRGQLTDLSASSTKEQILAAIFYERDIELTSQAFMIGFYDMRRRDMLQKGQFLHYPVPGKELESIGMENYTFGGVSNADGINTSNGGWFN</sequence>
<reference evidence="1" key="1">
    <citation type="submission" date="2018-07" db="EMBL/GenBank/DDBJ databases">
        <authorList>
            <consortium name="Genoscope - CEA"/>
            <person name="William W."/>
        </authorList>
    </citation>
    <scope>NUCLEOTIDE SEQUENCE</scope>
    <source>
        <strain evidence="1">IK1</strain>
    </source>
</reference>